<sequence>MQGISCVVAPIPENAFFEWAKLEGLLRDTLFEFAGFAAQGFNLRRIRLTRCIACETLLASLEEFLRPALI</sequence>
<name>A0A074J9U2_9RHOB</name>
<dbReference type="AlphaFoldDB" id="A0A074J9U2"/>
<dbReference type="EMBL" id="AUNB01000079">
    <property type="protein sequence ID" value="KEO52373.1"/>
    <property type="molecule type" value="Genomic_DNA"/>
</dbReference>
<comment type="caution">
    <text evidence="1">The sequence shown here is derived from an EMBL/GenBank/DDBJ whole genome shotgun (WGS) entry which is preliminary data.</text>
</comment>
<accession>A0A074J9U2</accession>
<gene>
    <name evidence="1" type="ORF">DT23_18750</name>
</gene>
<evidence type="ECO:0000313" key="2">
    <source>
        <dbReference type="Proteomes" id="UP000027471"/>
    </source>
</evidence>
<organism evidence="1 2">
    <name type="scientific">Thioclava indica</name>
    <dbReference type="NCBI Taxonomy" id="1353528"/>
    <lineage>
        <taxon>Bacteria</taxon>
        <taxon>Pseudomonadati</taxon>
        <taxon>Pseudomonadota</taxon>
        <taxon>Alphaproteobacteria</taxon>
        <taxon>Rhodobacterales</taxon>
        <taxon>Paracoccaceae</taxon>
        <taxon>Thioclava</taxon>
    </lineage>
</organism>
<evidence type="ECO:0000313" key="1">
    <source>
        <dbReference type="EMBL" id="KEO52373.1"/>
    </source>
</evidence>
<reference evidence="1 2" key="1">
    <citation type="journal article" date="2015" name="Antonie Van Leeuwenhoek">
        <title>Thioclava indica sp. nov., isolated from surface seawater of the Indian Ocean.</title>
        <authorList>
            <person name="Liu Y."/>
            <person name="Lai Q."/>
            <person name="Du J."/>
            <person name="Xu H."/>
            <person name="Jiang L."/>
            <person name="Shao Z."/>
        </authorList>
    </citation>
    <scope>NUCLEOTIDE SEQUENCE [LARGE SCALE GENOMIC DNA]</scope>
    <source>
        <strain evidence="1 2">DT23-4</strain>
    </source>
</reference>
<proteinExistence type="predicted"/>
<dbReference type="Proteomes" id="UP000027471">
    <property type="component" value="Unassembled WGS sequence"/>
</dbReference>
<keyword evidence="2" id="KW-1185">Reference proteome</keyword>
<protein>
    <submittedName>
        <fullName evidence="1">Uncharacterized protein</fullName>
    </submittedName>
</protein>